<dbReference type="GO" id="GO:0005829">
    <property type="term" value="C:cytosol"/>
    <property type="evidence" value="ECO:0007669"/>
    <property type="project" value="TreeGrafter"/>
</dbReference>
<accession>A0A2S8PTI3</accession>
<evidence type="ECO:0000259" key="1">
    <source>
        <dbReference type="PROSITE" id="PS51192"/>
    </source>
</evidence>
<protein>
    <submittedName>
        <fullName evidence="3">DEAD/DEAH box helicase</fullName>
    </submittedName>
</protein>
<dbReference type="Pfam" id="PF04851">
    <property type="entry name" value="ResIII"/>
    <property type="match status" value="1"/>
</dbReference>
<feature type="non-terminal residue" evidence="3">
    <location>
        <position position="501"/>
    </location>
</feature>
<dbReference type="GO" id="GO:0016787">
    <property type="term" value="F:hydrolase activity"/>
    <property type="evidence" value="ECO:0007669"/>
    <property type="project" value="InterPro"/>
</dbReference>
<dbReference type="Pfam" id="PF00271">
    <property type="entry name" value="Helicase_C"/>
    <property type="match status" value="1"/>
</dbReference>
<dbReference type="EMBL" id="PUWT01000187">
    <property type="protein sequence ID" value="PQQ22043.1"/>
    <property type="molecule type" value="Genomic_DNA"/>
</dbReference>
<dbReference type="InterPro" id="IPR006935">
    <property type="entry name" value="Helicase/UvrB_N"/>
</dbReference>
<organism evidence="3 4">
    <name type="scientific">Photorhabdus hindustanensis</name>
    <dbReference type="NCBI Taxonomy" id="2918802"/>
    <lineage>
        <taxon>Bacteria</taxon>
        <taxon>Pseudomonadati</taxon>
        <taxon>Pseudomonadota</taxon>
        <taxon>Gammaproteobacteria</taxon>
        <taxon>Enterobacterales</taxon>
        <taxon>Morganellaceae</taxon>
        <taxon>Photorhabdus</taxon>
    </lineage>
</organism>
<keyword evidence="3" id="KW-0378">Hydrolase</keyword>
<dbReference type="InterPro" id="IPR001650">
    <property type="entry name" value="Helicase_C-like"/>
</dbReference>
<name>A0A2S8PTI3_9GAMM</name>
<feature type="domain" description="Helicase C-terminal" evidence="2">
    <location>
        <begin position="191"/>
        <end position="372"/>
    </location>
</feature>
<dbReference type="CDD" id="cd18785">
    <property type="entry name" value="SF2_C"/>
    <property type="match status" value="1"/>
</dbReference>
<dbReference type="InterPro" id="IPR014001">
    <property type="entry name" value="Helicase_ATP-bd"/>
</dbReference>
<keyword evidence="3" id="KW-0067">ATP-binding</keyword>
<keyword evidence="3" id="KW-0547">Nucleotide-binding</keyword>
<dbReference type="GO" id="GO:0004386">
    <property type="term" value="F:helicase activity"/>
    <property type="evidence" value="ECO:0007669"/>
    <property type="project" value="UniProtKB-KW"/>
</dbReference>
<dbReference type="GO" id="GO:0003677">
    <property type="term" value="F:DNA binding"/>
    <property type="evidence" value="ECO:0007669"/>
    <property type="project" value="InterPro"/>
</dbReference>
<sequence>MASQLHDDFDPARPDMFYQKCKVLSGSPYPEPAEIRGRTTNRTDLEEADVVLTNIQQLQGEENRWLQGLPDNFFDLIVFDEGHHSVAASWTTLKEKFPTARIVNFSATPLRADGQIMAGRVLYTFPVFRAIKEGYVKQLKAVVLNPRTLRYVRREDGKEIEVSLEEVRRLGETDADFRRSIVTSAESLNTIVDASIRELQQRRKETGNDRLKIIASALNYEHCRQIVEAYRARGQNADYVHSREDSAANQLVLQRLEAHQLDVIVQVRKLGEGFDHPFLSVAAVFSVFANLSPFVQFVGRIMRVIEQNSPGHPLNHGTVIFHAGANVASRWEDFQQYSEADKAFFDQLLPVEELDFTSGNELEVEPQPRELDGVGGFNVEGQTDIELQEIPLIQDNPEALAALKLLRDAGYSSDQVRQEFERLNPVPITKVRQRQAMRASLDQRVRTEVGRILGERGVNPEGHDLDHLHLGRSNFVILKAAIDKQINHTIGRSGRSRDEFT</sequence>
<dbReference type="InterPro" id="IPR050742">
    <property type="entry name" value="Helicase_Restrict-Modif_Enz"/>
</dbReference>
<dbReference type="PANTHER" id="PTHR47396:SF1">
    <property type="entry name" value="ATP-DEPENDENT HELICASE IRC3-RELATED"/>
    <property type="match status" value="1"/>
</dbReference>
<dbReference type="PANTHER" id="PTHR47396">
    <property type="entry name" value="TYPE I RESTRICTION ENZYME ECOKI R PROTEIN"/>
    <property type="match status" value="1"/>
</dbReference>
<keyword evidence="4" id="KW-1185">Reference proteome</keyword>
<evidence type="ECO:0000313" key="4">
    <source>
        <dbReference type="Proteomes" id="UP000239550"/>
    </source>
</evidence>
<dbReference type="InterPro" id="IPR027417">
    <property type="entry name" value="P-loop_NTPase"/>
</dbReference>
<proteinExistence type="predicted"/>
<keyword evidence="3" id="KW-0347">Helicase</keyword>
<evidence type="ECO:0000259" key="2">
    <source>
        <dbReference type="PROSITE" id="PS51194"/>
    </source>
</evidence>
<dbReference type="Gene3D" id="3.40.50.300">
    <property type="entry name" value="P-loop containing nucleotide triphosphate hydrolases"/>
    <property type="match status" value="2"/>
</dbReference>
<dbReference type="PROSITE" id="PS51194">
    <property type="entry name" value="HELICASE_CTER"/>
    <property type="match status" value="1"/>
</dbReference>
<dbReference type="SUPFAM" id="SSF52540">
    <property type="entry name" value="P-loop containing nucleoside triphosphate hydrolases"/>
    <property type="match status" value="1"/>
</dbReference>
<dbReference type="PROSITE" id="PS51192">
    <property type="entry name" value="HELICASE_ATP_BIND_1"/>
    <property type="match status" value="1"/>
</dbReference>
<dbReference type="Proteomes" id="UP000239550">
    <property type="component" value="Unassembled WGS sequence"/>
</dbReference>
<feature type="domain" description="Helicase ATP-binding" evidence="1">
    <location>
        <begin position="1"/>
        <end position="127"/>
    </location>
</feature>
<reference evidence="3 4" key="1">
    <citation type="submission" date="2018-02" db="EMBL/GenBank/DDBJ databases">
        <title>Five New Genomes of Indian Photorhabdus Isolates TSA.</title>
        <authorList>
            <person name="Dubay B."/>
            <person name="Somvanshi V.S."/>
        </authorList>
    </citation>
    <scope>NUCLEOTIDE SEQUENCE [LARGE SCALE GENOMIC DNA]</scope>
    <source>
        <strain evidence="3 4">H1</strain>
    </source>
</reference>
<gene>
    <name evidence="3" type="ORF">C6H66_25210</name>
</gene>
<dbReference type="GO" id="GO:0005524">
    <property type="term" value="F:ATP binding"/>
    <property type="evidence" value="ECO:0007669"/>
    <property type="project" value="InterPro"/>
</dbReference>
<evidence type="ECO:0000313" key="3">
    <source>
        <dbReference type="EMBL" id="PQQ22043.1"/>
    </source>
</evidence>
<dbReference type="AlphaFoldDB" id="A0A2S8PTI3"/>
<comment type="caution">
    <text evidence="3">The sequence shown here is derived from an EMBL/GenBank/DDBJ whole genome shotgun (WGS) entry which is preliminary data.</text>
</comment>